<sequence length="331" mass="34769">MVSAYGAAGAPAVPPLEQDVASVGEIEGLRPRRRPRDGGDVPGADVDLVDALDPQTWRAAAAWLQEKAATATRQGRLQALAGFLRWLGAAEPGLDPLAVTGAHVDAYCDAVLTGAAPGGVRAPGKPPSDATVARKRTTLLAFYAYAWRWGLVRQNRGHGHHQARPAPRPDTVTREERRMLRRGVARLAADGRPAEAAAVALLEGTGAPAAALAALTIENIKTVPDGHGGEQTLIAFHDGRGDLVAFPVPPPARPLLHALRYGRPAGEPLIRRDDGRPVDLEWLSSALTRAALAGGVPEERARALDPHLMRAGVVAELLHGCCCRTGGVHSG</sequence>
<protein>
    <submittedName>
        <fullName evidence="3">Site-specific recombinase XerD</fullName>
    </submittedName>
</protein>
<dbReference type="RefSeq" id="WP_055501480.1">
    <property type="nucleotide sequence ID" value="NZ_BBZG01000001.1"/>
</dbReference>
<organism evidence="3 4">
    <name type="scientific">Nonomuraea pusilla</name>
    <dbReference type="NCBI Taxonomy" id="46177"/>
    <lineage>
        <taxon>Bacteria</taxon>
        <taxon>Bacillati</taxon>
        <taxon>Actinomycetota</taxon>
        <taxon>Actinomycetes</taxon>
        <taxon>Streptosporangiales</taxon>
        <taxon>Streptosporangiaceae</taxon>
        <taxon>Nonomuraea</taxon>
    </lineage>
</organism>
<dbReference type="OrthoDB" id="3532043at2"/>
<dbReference type="PROSITE" id="PS51900">
    <property type="entry name" value="CB"/>
    <property type="match status" value="1"/>
</dbReference>
<gene>
    <name evidence="3" type="ORF">SAMN05660976_08240</name>
</gene>
<evidence type="ECO:0000313" key="4">
    <source>
        <dbReference type="Proteomes" id="UP000198953"/>
    </source>
</evidence>
<dbReference type="InterPro" id="IPR011010">
    <property type="entry name" value="DNA_brk_join_enz"/>
</dbReference>
<dbReference type="AlphaFoldDB" id="A0A1H8J5Q7"/>
<dbReference type="Proteomes" id="UP000198953">
    <property type="component" value="Unassembled WGS sequence"/>
</dbReference>
<evidence type="ECO:0000313" key="3">
    <source>
        <dbReference type="EMBL" id="SEN75358.1"/>
    </source>
</evidence>
<dbReference type="GO" id="GO:0003677">
    <property type="term" value="F:DNA binding"/>
    <property type="evidence" value="ECO:0007669"/>
    <property type="project" value="UniProtKB-UniRule"/>
</dbReference>
<keyword evidence="4" id="KW-1185">Reference proteome</keyword>
<accession>A0A1H8J5Q7</accession>
<evidence type="ECO:0000259" key="2">
    <source>
        <dbReference type="PROSITE" id="PS51900"/>
    </source>
</evidence>
<evidence type="ECO:0000256" key="1">
    <source>
        <dbReference type="PROSITE-ProRule" id="PRU01248"/>
    </source>
</evidence>
<reference evidence="3 4" key="1">
    <citation type="submission" date="2016-10" db="EMBL/GenBank/DDBJ databases">
        <authorList>
            <person name="de Groot N.N."/>
        </authorList>
    </citation>
    <scope>NUCLEOTIDE SEQUENCE [LARGE SCALE GENOMIC DNA]</scope>
    <source>
        <strain evidence="3 4">DSM 43357</strain>
    </source>
</reference>
<proteinExistence type="predicted"/>
<dbReference type="InterPro" id="IPR044068">
    <property type="entry name" value="CB"/>
</dbReference>
<keyword evidence="1" id="KW-0238">DNA-binding</keyword>
<name>A0A1H8J5Q7_9ACTN</name>
<feature type="domain" description="Core-binding (CB)" evidence="2">
    <location>
        <begin position="54"/>
        <end position="147"/>
    </location>
</feature>
<dbReference type="SUPFAM" id="SSF56349">
    <property type="entry name" value="DNA breaking-rejoining enzymes"/>
    <property type="match status" value="1"/>
</dbReference>
<dbReference type="EMBL" id="FOBF01000035">
    <property type="protein sequence ID" value="SEN75358.1"/>
    <property type="molecule type" value="Genomic_DNA"/>
</dbReference>